<sequence>MSELSPFNIERVAEYLKSQGYNFTTDDDGDIYTGFEENSFMLLATGAKREIFAIRGAWKITSPIEGRAPLIEFCNEWNRTKLWPKTYVTVNDDGVVGVQAELNTDLEHGATDAQIQQFFHCGIATTLQFFNELTNQFVVPTDSESEVELHFDIPRDETDKN</sequence>
<comment type="caution">
    <text evidence="1">The sequence shown here is derived from an EMBL/GenBank/DDBJ whole genome shotgun (WGS) entry which is preliminary data.</text>
</comment>
<organism evidence="1 2">
    <name type="scientific">Corynebacterium felinum</name>
    <dbReference type="NCBI Taxonomy" id="131318"/>
    <lineage>
        <taxon>Bacteria</taxon>
        <taxon>Bacillati</taxon>
        <taxon>Actinomycetota</taxon>
        <taxon>Actinomycetes</taxon>
        <taxon>Mycobacteriales</taxon>
        <taxon>Corynebacteriaceae</taxon>
        <taxon>Corynebacterium</taxon>
    </lineage>
</organism>
<dbReference type="Pfam" id="PF10722">
    <property type="entry name" value="YbjN"/>
    <property type="match status" value="1"/>
</dbReference>
<dbReference type="CDD" id="cd17511">
    <property type="entry name" value="YbjN_AmyR-like"/>
    <property type="match status" value="1"/>
</dbReference>
<dbReference type="InterPro" id="IPR019660">
    <property type="entry name" value="Put_sensory_transdc_reg_YbjN"/>
</dbReference>
<name>A0ABU2B5L7_9CORY</name>
<dbReference type="Proteomes" id="UP001183619">
    <property type="component" value="Unassembled WGS sequence"/>
</dbReference>
<evidence type="ECO:0008006" key="3">
    <source>
        <dbReference type="Google" id="ProtNLM"/>
    </source>
</evidence>
<dbReference type="EMBL" id="JAVDYF010000001">
    <property type="protein sequence ID" value="MDR7353912.1"/>
    <property type="molecule type" value="Genomic_DNA"/>
</dbReference>
<protein>
    <recommendedName>
        <fullName evidence="3">YbjN domain-containing protein</fullName>
    </recommendedName>
</protein>
<proteinExistence type="predicted"/>
<dbReference type="RefSeq" id="WP_277103839.1">
    <property type="nucleotide sequence ID" value="NZ_BAAAJS010000014.1"/>
</dbReference>
<evidence type="ECO:0000313" key="1">
    <source>
        <dbReference type="EMBL" id="MDR7353912.1"/>
    </source>
</evidence>
<evidence type="ECO:0000313" key="2">
    <source>
        <dbReference type="Proteomes" id="UP001183619"/>
    </source>
</evidence>
<accession>A0ABU2B5L7</accession>
<gene>
    <name evidence="1" type="ORF">J2S37_000450</name>
</gene>
<keyword evidence="2" id="KW-1185">Reference proteome</keyword>
<reference evidence="1 2" key="1">
    <citation type="submission" date="2023-07" db="EMBL/GenBank/DDBJ databases">
        <title>Sequencing the genomes of 1000 actinobacteria strains.</title>
        <authorList>
            <person name="Klenk H.-P."/>
        </authorList>
    </citation>
    <scope>NUCLEOTIDE SEQUENCE [LARGE SCALE GENOMIC DNA]</scope>
    <source>
        <strain evidence="1 2">DSM 44508</strain>
    </source>
</reference>